<dbReference type="InterPro" id="IPR022453">
    <property type="entry name" value="Znf_MqsA-type"/>
</dbReference>
<protein>
    <recommendedName>
        <fullName evidence="3">YgiT-type zinc finger domain-containing protein</fullName>
    </recommendedName>
</protein>
<comment type="caution">
    <text evidence="1">The sequence shown here is derived from an EMBL/GenBank/DDBJ whole genome shotgun (WGS) entry which is preliminary data.</text>
</comment>
<organism evidence="1 2">
    <name type="scientific">candidate division WOR-1 bacterium RIFOXYB2_FULL_36_35</name>
    <dbReference type="NCBI Taxonomy" id="1802578"/>
    <lineage>
        <taxon>Bacteria</taxon>
        <taxon>Bacillati</taxon>
        <taxon>Saganbacteria</taxon>
    </lineage>
</organism>
<dbReference type="NCBIfam" id="TIGR03831">
    <property type="entry name" value="YgiT_finger"/>
    <property type="match status" value="1"/>
</dbReference>
<name>A0A1F4S5X4_UNCSA</name>
<sequence length="96" mass="11050">MADKDNIHDEMEEAFQLSAGNCQACGGILKAEKVNLEEIENGKLYLMENVSAYVCEQCGEKWIPEPIIKEFEKMIETTHKFHKKTSKKKSSKNKKR</sequence>
<evidence type="ECO:0008006" key="3">
    <source>
        <dbReference type="Google" id="ProtNLM"/>
    </source>
</evidence>
<dbReference type="EMBL" id="MEUA01000017">
    <property type="protein sequence ID" value="OGC15810.1"/>
    <property type="molecule type" value="Genomic_DNA"/>
</dbReference>
<proteinExistence type="predicted"/>
<accession>A0A1F4S5X4</accession>
<reference evidence="1 2" key="1">
    <citation type="journal article" date="2016" name="Nat. Commun.">
        <title>Thousands of microbial genomes shed light on interconnected biogeochemical processes in an aquifer system.</title>
        <authorList>
            <person name="Anantharaman K."/>
            <person name="Brown C.T."/>
            <person name="Hug L.A."/>
            <person name="Sharon I."/>
            <person name="Castelle C.J."/>
            <person name="Probst A.J."/>
            <person name="Thomas B.C."/>
            <person name="Singh A."/>
            <person name="Wilkins M.J."/>
            <person name="Karaoz U."/>
            <person name="Brodie E.L."/>
            <person name="Williams K.H."/>
            <person name="Hubbard S.S."/>
            <person name="Banfield J.F."/>
        </authorList>
    </citation>
    <scope>NUCLEOTIDE SEQUENCE [LARGE SCALE GENOMIC DNA]</scope>
</reference>
<dbReference type="AlphaFoldDB" id="A0A1F4S5X4"/>
<gene>
    <name evidence="1" type="ORF">A2290_05685</name>
</gene>
<dbReference type="Gene3D" id="3.10.20.860">
    <property type="match status" value="1"/>
</dbReference>
<evidence type="ECO:0000313" key="2">
    <source>
        <dbReference type="Proteomes" id="UP000177905"/>
    </source>
</evidence>
<evidence type="ECO:0000313" key="1">
    <source>
        <dbReference type="EMBL" id="OGC15810.1"/>
    </source>
</evidence>
<dbReference type="Proteomes" id="UP000177905">
    <property type="component" value="Unassembled WGS sequence"/>
</dbReference>